<gene>
    <name evidence="9" type="ORF">FY030_15700</name>
</gene>
<dbReference type="SMART" id="SM00346">
    <property type="entry name" value="HTH_ICLR"/>
    <property type="match status" value="1"/>
</dbReference>
<dbReference type="Proteomes" id="UP000326546">
    <property type="component" value="Chromosome"/>
</dbReference>
<evidence type="ECO:0000256" key="1">
    <source>
        <dbReference type="ARBA" id="ARBA00022798"/>
    </source>
</evidence>
<evidence type="ECO:0000259" key="8">
    <source>
        <dbReference type="PROSITE" id="PS51078"/>
    </source>
</evidence>
<dbReference type="Gene3D" id="1.10.10.10">
    <property type="entry name" value="Winged helix-like DNA-binding domain superfamily/Winged helix DNA-binding domain"/>
    <property type="match status" value="1"/>
</dbReference>
<evidence type="ECO:0000256" key="4">
    <source>
        <dbReference type="ARBA" id="ARBA00023163"/>
    </source>
</evidence>
<evidence type="ECO:0000313" key="10">
    <source>
        <dbReference type="Proteomes" id="UP000326546"/>
    </source>
</evidence>
<keyword evidence="4" id="KW-0804">Transcription</keyword>
<dbReference type="InterPro" id="IPR036390">
    <property type="entry name" value="WH_DNA-bd_sf"/>
</dbReference>
<evidence type="ECO:0000259" key="7">
    <source>
        <dbReference type="PROSITE" id="PS51077"/>
    </source>
</evidence>
<evidence type="ECO:0000256" key="6">
    <source>
        <dbReference type="ARBA" id="ARBA00070406"/>
    </source>
</evidence>
<feature type="domain" description="HTH iclR-type" evidence="7">
    <location>
        <begin position="15"/>
        <end position="76"/>
    </location>
</feature>
<keyword evidence="2" id="KW-0805">Transcription regulation</keyword>
<dbReference type="InterPro" id="IPR050707">
    <property type="entry name" value="HTH_MetabolicPath_Reg"/>
</dbReference>
<dbReference type="AlphaFoldDB" id="A0A5J6V851"/>
<dbReference type="EMBL" id="CP044427">
    <property type="protein sequence ID" value="QFG69958.1"/>
    <property type="molecule type" value="Genomic_DNA"/>
</dbReference>
<reference evidence="9 10" key="1">
    <citation type="submission" date="2019-09" db="EMBL/GenBank/DDBJ databases">
        <title>Serinicoccus pratensis sp. nov., isolated from meadow soil.</title>
        <authorList>
            <person name="Zhang W."/>
        </authorList>
    </citation>
    <scope>NUCLEOTIDE SEQUENCE [LARGE SCALE GENOMIC DNA]</scope>
    <source>
        <strain evidence="9 10">W204</strain>
    </source>
</reference>
<sequence length="264" mass="28549">MAEPSSVPTARTGGVQSLERAFGILEAMADAGGMISLSQLAEQLSLAPATIHRLIRSLVDLGYVRQESNRQYSLGPKLLRLSAESARRIGVWAGPYLSRAVEQLGESVNVAVLEDDHVTYVAQVQPSTTLMRMFTEVGRRTLPHGTAVGKVMLAQLPEDEVRALLARTGMPRLTEHTRTTPEQLLENLALTRGRGYATDEEEQEIGVRCVAVPVPGAPRKMALSMSGPSARMDDAAVRRGVTVLRETARQIADVLGSDRSLLIG</sequence>
<dbReference type="SUPFAM" id="SSF46785">
    <property type="entry name" value="Winged helix' DNA-binding domain"/>
    <property type="match status" value="1"/>
</dbReference>
<keyword evidence="10" id="KW-1185">Reference proteome</keyword>
<comment type="function">
    <text evidence="5">May be an activator protein for the gylABX operon.</text>
</comment>
<keyword evidence="3" id="KW-0238">DNA-binding</keyword>
<dbReference type="GO" id="GO:0003700">
    <property type="term" value="F:DNA-binding transcription factor activity"/>
    <property type="evidence" value="ECO:0007669"/>
    <property type="project" value="TreeGrafter"/>
</dbReference>
<dbReference type="Pfam" id="PF01614">
    <property type="entry name" value="IclR_C"/>
    <property type="match status" value="1"/>
</dbReference>
<dbReference type="GO" id="GO:0003677">
    <property type="term" value="F:DNA binding"/>
    <property type="evidence" value="ECO:0007669"/>
    <property type="project" value="UniProtKB-KW"/>
</dbReference>
<dbReference type="FunFam" id="1.10.10.10:FF:000056">
    <property type="entry name" value="IclR family transcriptional regulator"/>
    <property type="match status" value="1"/>
</dbReference>
<evidence type="ECO:0000256" key="2">
    <source>
        <dbReference type="ARBA" id="ARBA00023015"/>
    </source>
</evidence>
<proteinExistence type="predicted"/>
<dbReference type="PROSITE" id="PS51077">
    <property type="entry name" value="HTH_ICLR"/>
    <property type="match status" value="1"/>
</dbReference>
<evidence type="ECO:0000256" key="5">
    <source>
        <dbReference type="ARBA" id="ARBA00058938"/>
    </source>
</evidence>
<dbReference type="InterPro" id="IPR005471">
    <property type="entry name" value="Tscrpt_reg_IclR_N"/>
</dbReference>
<dbReference type="RefSeq" id="WP_158062452.1">
    <property type="nucleotide sequence ID" value="NZ_CP044427.1"/>
</dbReference>
<dbReference type="GO" id="GO:0006071">
    <property type="term" value="P:glycerol metabolic process"/>
    <property type="evidence" value="ECO:0007669"/>
    <property type="project" value="UniProtKB-KW"/>
</dbReference>
<organism evidence="9 10">
    <name type="scientific">Ornithinimicrobium pratense</name>
    <dbReference type="NCBI Taxonomy" id="2593973"/>
    <lineage>
        <taxon>Bacteria</taxon>
        <taxon>Bacillati</taxon>
        <taxon>Actinomycetota</taxon>
        <taxon>Actinomycetes</taxon>
        <taxon>Micrococcales</taxon>
        <taxon>Ornithinimicrobiaceae</taxon>
        <taxon>Ornithinimicrobium</taxon>
    </lineage>
</organism>
<dbReference type="InterPro" id="IPR029016">
    <property type="entry name" value="GAF-like_dom_sf"/>
</dbReference>
<feature type="domain" description="IclR-ED" evidence="8">
    <location>
        <begin position="77"/>
        <end position="257"/>
    </location>
</feature>
<dbReference type="OrthoDB" id="8479143at2"/>
<dbReference type="KEGG" id="serw:FY030_15700"/>
<dbReference type="Gene3D" id="3.30.450.40">
    <property type="match status" value="1"/>
</dbReference>
<dbReference type="GO" id="GO:0045892">
    <property type="term" value="P:negative regulation of DNA-templated transcription"/>
    <property type="evidence" value="ECO:0007669"/>
    <property type="project" value="TreeGrafter"/>
</dbReference>
<name>A0A5J6V851_9MICO</name>
<evidence type="ECO:0000313" key="9">
    <source>
        <dbReference type="EMBL" id="QFG69958.1"/>
    </source>
</evidence>
<dbReference type="Pfam" id="PF09339">
    <property type="entry name" value="HTH_IclR"/>
    <property type="match status" value="1"/>
</dbReference>
<dbReference type="PANTHER" id="PTHR30136:SF24">
    <property type="entry name" value="HTH-TYPE TRANSCRIPTIONAL REPRESSOR ALLR"/>
    <property type="match status" value="1"/>
</dbReference>
<dbReference type="SUPFAM" id="SSF55781">
    <property type="entry name" value="GAF domain-like"/>
    <property type="match status" value="1"/>
</dbReference>
<protein>
    <recommendedName>
        <fullName evidence="6">Glycerol operon regulatory protein</fullName>
    </recommendedName>
</protein>
<accession>A0A5J6V851</accession>
<dbReference type="InterPro" id="IPR014757">
    <property type="entry name" value="Tscrpt_reg_IclR_C"/>
</dbReference>
<dbReference type="PROSITE" id="PS51078">
    <property type="entry name" value="ICLR_ED"/>
    <property type="match status" value="1"/>
</dbReference>
<evidence type="ECO:0000256" key="3">
    <source>
        <dbReference type="ARBA" id="ARBA00023125"/>
    </source>
</evidence>
<dbReference type="PANTHER" id="PTHR30136">
    <property type="entry name" value="HELIX-TURN-HELIX TRANSCRIPTIONAL REGULATOR, ICLR FAMILY"/>
    <property type="match status" value="1"/>
</dbReference>
<dbReference type="InterPro" id="IPR036388">
    <property type="entry name" value="WH-like_DNA-bd_sf"/>
</dbReference>
<keyword evidence="1" id="KW-0319">Glycerol metabolism</keyword>